<dbReference type="AlphaFoldDB" id="A0A366EUZ5"/>
<gene>
    <name evidence="2" type="ORF">DFR50_1321</name>
</gene>
<dbReference type="Proteomes" id="UP000253529">
    <property type="component" value="Unassembled WGS sequence"/>
</dbReference>
<dbReference type="EMBL" id="QNRK01000032">
    <property type="protein sequence ID" value="RBP06223.1"/>
    <property type="molecule type" value="Genomic_DNA"/>
</dbReference>
<feature type="region of interest" description="Disordered" evidence="1">
    <location>
        <begin position="74"/>
        <end position="100"/>
    </location>
</feature>
<proteinExistence type="predicted"/>
<organism evidence="2 3">
    <name type="scientific">Roseiarcus fermentans</name>
    <dbReference type="NCBI Taxonomy" id="1473586"/>
    <lineage>
        <taxon>Bacteria</taxon>
        <taxon>Pseudomonadati</taxon>
        <taxon>Pseudomonadota</taxon>
        <taxon>Alphaproteobacteria</taxon>
        <taxon>Hyphomicrobiales</taxon>
        <taxon>Roseiarcaceae</taxon>
        <taxon>Roseiarcus</taxon>
    </lineage>
</organism>
<evidence type="ECO:0000256" key="1">
    <source>
        <dbReference type="SAM" id="MobiDB-lite"/>
    </source>
</evidence>
<evidence type="ECO:0000313" key="2">
    <source>
        <dbReference type="EMBL" id="RBP06223.1"/>
    </source>
</evidence>
<comment type="caution">
    <text evidence="2">The sequence shown here is derived from an EMBL/GenBank/DDBJ whole genome shotgun (WGS) entry which is preliminary data.</text>
</comment>
<protein>
    <submittedName>
        <fullName evidence="2">Uncharacterized protein</fullName>
    </submittedName>
</protein>
<feature type="region of interest" description="Disordered" evidence="1">
    <location>
        <begin position="32"/>
        <end position="53"/>
    </location>
</feature>
<keyword evidence="3" id="KW-1185">Reference proteome</keyword>
<sequence>MSDLLTKDIRAIHAAACFLRKKSLRLLLATKGGGTTRGRDSGPAALDRFPPGSSTRGSLAMTALFAAGLGVTGDRNDQARRTSGGHGAQRERRRLAAGAPETRTLPGRALFGSARTAILVVTGSVGRKVGKPVFMFQEGTTPAVERAFQEIAAGTGGAYAKYDAGAAKQLGELLKAVVHYATGGMAALKKRRNAGSALLIEQLWDASTPGPMAPNE</sequence>
<accession>A0A366EUZ5</accession>
<name>A0A366EUZ5_9HYPH</name>
<evidence type="ECO:0000313" key="3">
    <source>
        <dbReference type="Proteomes" id="UP000253529"/>
    </source>
</evidence>
<reference evidence="2 3" key="1">
    <citation type="submission" date="2018-06" db="EMBL/GenBank/DDBJ databases">
        <title>Genomic Encyclopedia of Type Strains, Phase IV (KMG-IV): sequencing the most valuable type-strain genomes for metagenomic binning, comparative biology and taxonomic classification.</title>
        <authorList>
            <person name="Goeker M."/>
        </authorList>
    </citation>
    <scope>NUCLEOTIDE SEQUENCE [LARGE SCALE GENOMIC DNA]</scope>
    <source>
        <strain evidence="2 3">DSM 24875</strain>
    </source>
</reference>